<evidence type="ECO:0000259" key="2">
    <source>
        <dbReference type="Pfam" id="PF17863"/>
    </source>
</evidence>
<dbReference type="InterPro" id="IPR041628">
    <property type="entry name" value="ChlI/MoxR_AAA_lid"/>
</dbReference>
<protein>
    <recommendedName>
        <fullName evidence="4">ChlI/MoxR AAA lid domain-containing protein</fullName>
    </recommendedName>
</protein>
<reference evidence="3" key="1">
    <citation type="journal article" date="2014" name="Front. Microbiol.">
        <title>High frequency of phylogenetically diverse reductive dehalogenase-homologous genes in deep subseafloor sedimentary metagenomes.</title>
        <authorList>
            <person name="Kawai M."/>
            <person name="Futagami T."/>
            <person name="Toyoda A."/>
            <person name="Takaki Y."/>
            <person name="Nishi S."/>
            <person name="Hori S."/>
            <person name="Arai W."/>
            <person name="Tsubouchi T."/>
            <person name="Morono Y."/>
            <person name="Uchiyama I."/>
            <person name="Ito T."/>
            <person name="Fujiyama A."/>
            <person name="Inagaki F."/>
            <person name="Takami H."/>
        </authorList>
    </citation>
    <scope>NUCLEOTIDE SEQUENCE</scope>
    <source>
        <strain evidence="3">Expedition CK06-06</strain>
    </source>
</reference>
<feature type="domain" description="ATPase AAA-3" evidence="1">
    <location>
        <begin position="1"/>
        <end position="100"/>
    </location>
</feature>
<dbReference type="GO" id="GO:0005524">
    <property type="term" value="F:ATP binding"/>
    <property type="evidence" value="ECO:0007669"/>
    <property type="project" value="InterPro"/>
</dbReference>
<evidence type="ECO:0008006" key="4">
    <source>
        <dbReference type="Google" id="ProtNLM"/>
    </source>
</evidence>
<name>X1VD32_9ZZZZ</name>
<evidence type="ECO:0000259" key="1">
    <source>
        <dbReference type="Pfam" id="PF07726"/>
    </source>
</evidence>
<dbReference type="Pfam" id="PF07726">
    <property type="entry name" value="AAA_3"/>
    <property type="match status" value="1"/>
</dbReference>
<feature type="non-terminal residue" evidence="3">
    <location>
        <position position="245"/>
    </location>
</feature>
<gene>
    <name evidence="3" type="ORF">S12H4_50204</name>
</gene>
<dbReference type="AlphaFoldDB" id="X1VD32"/>
<dbReference type="InterPro" id="IPR050764">
    <property type="entry name" value="CbbQ/NirQ/NorQ/GpvN"/>
</dbReference>
<dbReference type="PANTHER" id="PTHR42759:SF1">
    <property type="entry name" value="MAGNESIUM-CHELATASE SUBUNIT CHLD"/>
    <property type="match status" value="1"/>
</dbReference>
<feature type="non-terminal residue" evidence="3">
    <location>
        <position position="1"/>
    </location>
</feature>
<dbReference type="InterPro" id="IPR011703">
    <property type="entry name" value="ATPase_AAA-3"/>
</dbReference>
<evidence type="ECO:0000313" key="3">
    <source>
        <dbReference type="EMBL" id="GAJ04230.1"/>
    </source>
</evidence>
<dbReference type="InterPro" id="IPR027417">
    <property type="entry name" value="P-loop_NTPase"/>
</dbReference>
<dbReference type="PANTHER" id="PTHR42759">
    <property type="entry name" value="MOXR FAMILY PROTEIN"/>
    <property type="match status" value="1"/>
</dbReference>
<dbReference type="Gene3D" id="1.10.8.80">
    <property type="entry name" value="Magnesium chelatase subunit I, C-Terminal domain"/>
    <property type="match status" value="1"/>
</dbReference>
<dbReference type="Pfam" id="PF17863">
    <property type="entry name" value="AAA_lid_2"/>
    <property type="match status" value="1"/>
</dbReference>
<dbReference type="Gene3D" id="3.40.50.300">
    <property type="entry name" value="P-loop containing nucleotide triphosphate hydrolases"/>
    <property type="match status" value="1"/>
</dbReference>
<proteinExistence type="predicted"/>
<comment type="caution">
    <text evidence="3">The sequence shown here is derived from an EMBL/GenBank/DDBJ whole genome shotgun (WGS) entry which is preliminary data.</text>
</comment>
<sequence length="245" mass="27323">QFTPDMMPADITGFYIYSPDGASRFIEGPIFAHIVLADELNRTTPRTQSALLEAMQEYQVTIEGKSYSLAKPFMVIATQVQSGGEGTYPLTDVQIDRFLLRVTSEYSSKEEEKQIISNIDIIDEPDIKAVATLDEIKESQELAKGAHVSPDIVEYTTSIVDSLRLDPDVLSGPSVRAGIALFKCSRVLALLDGRDFVIPDDIKHLALHAIEHRIRVKPEAEMDDITPRMIVERTLEKVPVPKLKI</sequence>
<dbReference type="GO" id="GO:0016887">
    <property type="term" value="F:ATP hydrolysis activity"/>
    <property type="evidence" value="ECO:0007669"/>
    <property type="project" value="InterPro"/>
</dbReference>
<dbReference type="EMBL" id="BARW01031588">
    <property type="protein sequence ID" value="GAJ04230.1"/>
    <property type="molecule type" value="Genomic_DNA"/>
</dbReference>
<accession>X1VD32</accession>
<organism evidence="3">
    <name type="scientific">marine sediment metagenome</name>
    <dbReference type="NCBI Taxonomy" id="412755"/>
    <lineage>
        <taxon>unclassified sequences</taxon>
        <taxon>metagenomes</taxon>
        <taxon>ecological metagenomes</taxon>
    </lineage>
</organism>
<dbReference type="SUPFAM" id="SSF52540">
    <property type="entry name" value="P-loop containing nucleoside triphosphate hydrolases"/>
    <property type="match status" value="1"/>
</dbReference>
<feature type="domain" description="ChlI/MoxR AAA lid" evidence="2">
    <location>
        <begin position="174"/>
        <end position="232"/>
    </location>
</feature>